<reference evidence="4" key="1">
    <citation type="journal article" date="2019" name="Int. J. Syst. Evol. Microbiol.">
        <title>The Global Catalogue of Microorganisms (GCM) 10K type strain sequencing project: providing services to taxonomists for standard genome sequencing and annotation.</title>
        <authorList>
            <consortium name="The Broad Institute Genomics Platform"/>
            <consortium name="The Broad Institute Genome Sequencing Center for Infectious Disease"/>
            <person name="Wu L."/>
            <person name="Ma J."/>
        </authorList>
    </citation>
    <scope>NUCLEOTIDE SEQUENCE [LARGE SCALE GENOMIC DNA]</scope>
    <source>
        <strain evidence="4">KCTC 42986</strain>
    </source>
</reference>
<keyword evidence="4" id="KW-1185">Reference proteome</keyword>
<evidence type="ECO:0000259" key="2">
    <source>
        <dbReference type="PROSITE" id="PS00662"/>
    </source>
</evidence>
<dbReference type="SUPFAM" id="SSF52540">
    <property type="entry name" value="P-loop containing nucleoside triphosphate hydrolases"/>
    <property type="match status" value="1"/>
</dbReference>
<protein>
    <submittedName>
        <fullName evidence="3">CpaF family protein</fullName>
    </submittedName>
</protein>
<dbReference type="Gene3D" id="3.30.450.90">
    <property type="match status" value="1"/>
</dbReference>
<feature type="domain" description="Bacterial type II secretion system protein E" evidence="2">
    <location>
        <begin position="210"/>
        <end position="224"/>
    </location>
</feature>
<dbReference type="InterPro" id="IPR027417">
    <property type="entry name" value="P-loop_NTPase"/>
</dbReference>
<dbReference type="Proteomes" id="UP001595530">
    <property type="component" value="Unassembled WGS sequence"/>
</dbReference>
<dbReference type="PROSITE" id="PS00662">
    <property type="entry name" value="T2SP_E"/>
    <property type="match status" value="1"/>
</dbReference>
<accession>A0ABV7F528</accession>
<dbReference type="InterPro" id="IPR050921">
    <property type="entry name" value="T4SS_GSP_E_ATPase"/>
</dbReference>
<comment type="similarity">
    <text evidence="1">Belongs to the GSP E family.</text>
</comment>
<gene>
    <name evidence="3" type="ORF">ACFOFO_19910</name>
</gene>
<proteinExistence type="inferred from homology"/>
<dbReference type="Gene3D" id="3.40.50.300">
    <property type="entry name" value="P-loop containing nucleotide triphosphate hydrolases"/>
    <property type="match status" value="1"/>
</dbReference>
<evidence type="ECO:0000313" key="4">
    <source>
        <dbReference type="Proteomes" id="UP001595530"/>
    </source>
</evidence>
<dbReference type="InterPro" id="IPR001482">
    <property type="entry name" value="T2SS/T4SS_dom"/>
</dbReference>
<dbReference type="Pfam" id="PF00437">
    <property type="entry name" value="T2SSE"/>
    <property type="match status" value="1"/>
</dbReference>
<evidence type="ECO:0000313" key="3">
    <source>
        <dbReference type="EMBL" id="MFC3110199.1"/>
    </source>
</evidence>
<dbReference type="RefSeq" id="WP_390332558.1">
    <property type="nucleotide sequence ID" value="NZ_JBHRTP010000071.1"/>
</dbReference>
<dbReference type="PANTHER" id="PTHR30486">
    <property type="entry name" value="TWITCHING MOTILITY PROTEIN PILT"/>
    <property type="match status" value="1"/>
</dbReference>
<dbReference type="PANTHER" id="PTHR30486:SF6">
    <property type="entry name" value="TYPE IV PILUS RETRACTATION ATPASE PILT"/>
    <property type="match status" value="1"/>
</dbReference>
<sequence length="320" mass="35652">MQNNQNSAALEMVLNSLGVLREHFQDSNVQEIMINGADDVFIERFGAINKIDIKLSEAQIRAAITVLASRAGKEIGPKSKDCILNERWNGVRVCAVLPPASPNGPVMSIRKHSSVTFTLDDYVTNEVIEPATRDILKGAIQDKKNILVVGGTSSGKTTFLKALIQEIDPSERVITIEDLPELDIKLPNRIAFETREDQGVTFTVLVKTSLRMRPDRIILGEVRDGAALDLLNAANTGHEGCIATLHANSSLEGLTRFEDLIMQAGSSIPLQSMRQRISTTFHYVIFMARKNGKRRLLEILKLDGFDTTRQEYFFTHVYKE</sequence>
<dbReference type="EMBL" id="JBHRTP010000071">
    <property type="protein sequence ID" value="MFC3110199.1"/>
    <property type="molecule type" value="Genomic_DNA"/>
</dbReference>
<evidence type="ECO:0000256" key="1">
    <source>
        <dbReference type="ARBA" id="ARBA00006611"/>
    </source>
</evidence>
<comment type="caution">
    <text evidence="3">The sequence shown here is derived from an EMBL/GenBank/DDBJ whole genome shotgun (WGS) entry which is preliminary data.</text>
</comment>
<dbReference type="CDD" id="cd01130">
    <property type="entry name" value="VirB11-like_ATPase"/>
    <property type="match status" value="1"/>
</dbReference>
<organism evidence="3 4">
    <name type="scientific">Undibacterium arcticum</name>
    <dbReference type="NCBI Taxonomy" id="1762892"/>
    <lineage>
        <taxon>Bacteria</taxon>
        <taxon>Pseudomonadati</taxon>
        <taxon>Pseudomonadota</taxon>
        <taxon>Betaproteobacteria</taxon>
        <taxon>Burkholderiales</taxon>
        <taxon>Oxalobacteraceae</taxon>
        <taxon>Undibacterium</taxon>
    </lineage>
</organism>
<name>A0ABV7F528_9BURK</name>